<keyword evidence="3" id="KW-1185">Reference proteome</keyword>
<sequence>MITARWSLPVLPSSSRILLAFLALGPLSLVRTEWVSSHWDRSHPRIRNFRTARPEGGRSNVPDPPSRRPPRPGPPRSHQPPHLPDSARPISPCVSPDRVSGWPLRIPRPPTSPGPRTSQDRRHPISPRNSPDCAPPISPRASPIVHVPSAPCVSPDRVFGWPLRIPRPPTSSGPRTSQDRWHPISPRASPIVRVPSATAPPRTVCIPSAPAPPR</sequence>
<protein>
    <submittedName>
        <fullName evidence="2">Uncharacterized protein</fullName>
    </submittedName>
</protein>
<comment type="caution">
    <text evidence="2">The sequence shown here is derived from an EMBL/GenBank/DDBJ whole genome shotgun (WGS) entry which is preliminary data.</text>
</comment>
<evidence type="ECO:0000313" key="3">
    <source>
        <dbReference type="Proteomes" id="UP001266305"/>
    </source>
</evidence>
<evidence type="ECO:0000313" key="2">
    <source>
        <dbReference type="EMBL" id="KAK2104957.1"/>
    </source>
</evidence>
<feature type="region of interest" description="Disordered" evidence="1">
    <location>
        <begin position="46"/>
        <end position="142"/>
    </location>
</feature>
<feature type="compositionally biased region" description="Pro residues" evidence="1">
    <location>
        <begin position="71"/>
        <end position="83"/>
    </location>
</feature>
<feature type="region of interest" description="Disordered" evidence="1">
    <location>
        <begin position="166"/>
        <end position="214"/>
    </location>
</feature>
<reference evidence="2 3" key="1">
    <citation type="submission" date="2023-05" db="EMBL/GenBank/DDBJ databases">
        <title>B98-5 Cell Line De Novo Hybrid Assembly: An Optical Mapping Approach.</title>
        <authorList>
            <person name="Kananen K."/>
            <person name="Auerbach J.A."/>
            <person name="Kautto E."/>
            <person name="Blachly J.S."/>
        </authorList>
    </citation>
    <scope>NUCLEOTIDE SEQUENCE [LARGE SCALE GENOMIC DNA]</scope>
    <source>
        <strain evidence="2">B95-8</strain>
        <tissue evidence="2">Cell line</tissue>
    </source>
</reference>
<accession>A0ABQ9V6F5</accession>
<dbReference type="Proteomes" id="UP001266305">
    <property type="component" value="Unassembled WGS sequence"/>
</dbReference>
<name>A0ABQ9V6F5_SAGOE</name>
<organism evidence="2 3">
    <name type="scientific">Saguinus oedipus</name>
    <name type="common">Cotton-top tamarin</name>
    <name type="synonym">Oedipomidas oedipus</name>
    <dbReference type="NCBI Taxonomy" id="9490"/>
    <lineage>
        <taxon>Eukaryota</taxon>
        <taxon>Metazoa</taxon>
        <taxon>Chordata</taxon>
        <taxon>Craniata</taxon>
        <taxon>Vertebrata</taxon>
        <taxon>Euteleostomi</taxon>
        <taxon>Mammalia</taxon>
        <taxon>Eutheria</taxon>
        <taxon>Euarchontoglires</taxon>
        <taxon>Primates</taxon>
        <taxon>Haplorrhini</taxon>
        <taxon>Platyrrhini</taxon>
        <taxon>Cebidae</taxon>
        <taxon>Callitrichinae</taxon>
        <taxon>Saguinus</taxon>
    </lineage>
</organism>
<dbReference type="EMBL" id="JASSZA010000008">
    <property type="protein sequence ID" value="KAK2104957.1"/>
    <property type="molecule type" value="Genomic_DNA"/>
</dbReference>
<proteinExistence type="predicted"/>
<gene>
    <name evidence="2" type="ORF">P7K49_018813</name>
</gene>
<evidence type="ECO:0000256" key="1">
    <source>
        <dbReference type="SAM" id="MobiDB-lite"/>
    </source>
</evidence>